<reference evidence="3 4" key="1">
    <citation type="submission" date="2021-03" db="EMBL/GenBank/DDBJ databases">
        <title>Sequencing the genomes of 1000 actinobacteria strains.</title>
        <authorList>
            <person name="Klenk H.-P."/>
        </authorList>
    </citation>
    <scope>NUCLEOTIDE SEQUENCE [LARGE SCALE GENOMIC DNA]</scope>
    <source>
        <strain evidence="3 4">DSM 45256</strain>
    </source>
</reference>
<evidence type="ECO:0000256" key="2">
    <source>
        <dbReference type="SAM" id="MobiDB-lite"/>
    </source>
</evidence>
<comment type="similarity">
    <text evidence="1">Belongs to the enoyl-CoA hydratase/isomerase family.</text>
</comment>
<dbReference type="Proteomes" id="UP001519295">
    <property type="component" value="Unassembled WGS sequence"/>
</dbReference>
<organism evidence="3 4">
    <name type="scientific">Pseudonocardia parietis</name>
    <dbReference type="NCBI Taxonomy" id="570936"/>
    <lineage>
        <taxon>Bacteria</taxon>
        <taxon>Bacillati</taxon>
        <taxon>Actinomycetota</taxon>
        <taxon>Actinomycetes</taxon>
        <taxon>Pseudonocardiales</taxon>
        <taxon>Pseudonocardiaceae</taxon>
        <taxon>Pseudonocardia</taxon>
    </lineage>
</organism>
<dbReference type="InterPro" id="IPR001753">
    <property type="entry name" value="Enoyl-CoA_hydra/iso"/>
</dbReference>
<evidence type="ECO:0008006" key="5">
    <source>
        <dbReference type="Google" id="ProtNLM"/>
    </source>
</evidence>
<dbReference type="InterPro" id="IPR029045">
    <property type="entry name" value="ClpP/crotonase-like_dom_sf"/>
</dbReference>
<dbReference type="Pfam" id="PF00378">
    <property type="entry name" value="ECH_1"/>
    <property type="match status" value="1"/>
</dbReference>
<feature type="region of interest" description="Disordered" evidence="2">
    <location>
        <begin position="1"/>
        <end position="26"/>
    </location>
</feature>
<dbReference type="SUPFAM" id="SSF52096">
    <property type="entry name" value="ClpP/crotonase"/>
    <property type="match status" value="1"/>
</dbReference>
<name>A0ABS4W0K3_9PSEU</name>
<comment type="caution">
    <text evidence="3">The sequence shown here is derived from an EMBL/GenBank/DDBJ whole genome shotgun (WGS) entry which is preliminary data.</text>
</comment>
<accession>A0ABS4W0K3</accession>
<dbReference type="PANTHER" id="PTHR43802">
    <property type="entry name" value="ENOYL-COA HYDRATASE"/>
    <property type="match status" value="1"/>
</dbReference>
<sequence>MTISSSDRSIRDPQWTDPGGLARGAGKSVLDESGQVRGPLVLVDLHGAPDPLVVEAAARVAGAGDRIMIGVVGRGGPHPVLRPLVAALDLTLVPGDVGAERELVGVPDPVAQAAAVHAAVAANPHAATVLAGLLRWSGSLPVPAALDAESFAYSTLLGGPEFRRWLEQRGPRPLPPPAPADPVLVARAGDELRITLNRPERRNAYGREVRDALVEALQIAELDDTVDRVVLDGAGSSFCAGGDLDEFGTTPDLVTAHLVRTRGGAAGPLHRLGEHVEVRVHGACVGAGIELPALAGRILAHPDTTFRLPEVGMGLIPGAGGTVSIPRRIGRWRTLHLALTGATLDARTALDWGLIDQVL</sequence>
<dbReference type="CDD" id="cd06558">
    <property type="entry name" value="crotonase-like"/>
    <property type="match status" value="1"/>
</dbReference>
<dbReference type="PANTHER" id="PTHR43802:SF1">
    <property type="entry name" value="IP11341P-RELATED"/>
    <property type="match status" value="1"/>
</dbReference>
<dbReference type="EMBL" id="JAGINU010000001">
    <property type="protein sequence ID" value="MBP2369734.1"/>
    <property type="molecule type" value="Genomic_DNA"/>
</dbReference>
<keyword evidence="4" id="KW-1185">Reference proteome</keyword>
<evidence type="ECO:0000256" key="1">
    <source>
        <dbReference type="ARBA" id="ARBA00005254"/>
    </source>
</evidence>
<gene>
    <name evidence="3" type="ORF">JOF36_005430</name>
</gene>
<dbReference type="RefSeq" id="WP_210036269.1">
    <property type="nucleotide sequence ID" value="NZ_JAGINU010000001.1"/>
</dbReference>
<proteinExistence type="inferred from homology"/>
<protein>
    <recommendedName>
        <fullName evidence="5">Enoyl-CoA hydratase/carnithine racemase</fullName>
    </recommendedName>
</protein>
<evidence type="ECO:0000313" key="4">
    <source>
        <dbReference type="Proteomes" id="UP001519295"/>
    </source>
</evidence>
<dbReference type="Gene3D" id="3.90.226.10">
    <property type="entry name" value="2-enoyl-CoA Hydratase, Chain A, domain 1"/>
    <property type="match status" value="1"/>
</dbReference>
<evidence type="ECO:0000313" key="3">
    <source>
        <dbReference type="EMBL" id="MBP2369734.1"/>
    </source>
</evidence>